<dbReference type="SUPFAM" id="SSF50800">
    <property type="entry name" value="PK beta-barrel domain-like"/>
    <property type="match status" value="1"/>
</dbReference>
<sequence length="338" mass="37656">MINLHKLYTYPIKSLRETPISGAVVTKHGFLYDRRFMILKVHREDDNTRRYENMHVAFFPEMVLFSTDITFPSDDGTEPGKVHVTFNPPGGGSPRTLNIPLLPDVSGLDTLKVVMHSSPTDAYDMGAPYNDWFSGCFGYDVVLAYLGENLRPVLMTGPLKGQTNGSWLSSITSLLGSAVDETEAITFADCAPFLVVSETSLKDVSARLSDGEQMDITKFRPNVVVEGAESKWEEDFWAEIMLGDVKLNAAQNCVRCQSINIDYATGKLGKDEAGKVFKLMQKDRRIDAGHKYSPVFGRYCFLAPGDDHKRIAVGDEVKVLRRNSEHTVFDWPGLGSNK</sequence>
<gene>
    <name evidence="2" type="ORF">H2201_007537</name>
</gene>
<dbReference type="Proteomes" id="UP001172684">
    <property type="component" value="Unassembled WGS sequence"/>
</dbReference>
<dbReference type="PANTHER" id="PTHR14237">
    <property type="entry name" value="MOLYBDOPTERIN COFACTOR SULFURASE MOSC"/>
    <property type="match status" value="1"/>
</dbReference>
<accession>A0ABQ9NMB3</accession>
<evidence type="ECO:0000259" key="1">
    <source>
        <dbReference type="PROSITE" id="PS51340"/>
    </source>
</evidence>
<organism evidence="2 3">
    <name type="scientific">Coniosporium apollinis</name>
    <dbReference type="NCBI Taxonomy" id="61459"/>
    <lineage>
        <taxon>Eukaryota</taxon>
        <taxon>Fungi</taxon>
        <taxon>Dikarya</taxon>
        <taxon>Ascomycota</taxon>
        <taxon>Pezizomycotina</taxon>
        <taxon>Dothideomycetes</taxon>
        <taxon>Dothideomycetes incertae sedis</taxon>
        <taxon>Coniosporium</taxon>
    </lineage>
</organism>
<dbReference type="EMBL" id="JAPDRL010000080">
    <property type="protein sequence ID" value="KAJ9659015.1"/>
    <property type="molecule type" value="Genomic_DNA"/>
</dbReference>
<dbReference type="InterPro" id="IPR005303">
    <property type="entry name" value="MOCOS_middle"/>
</dbReference>
<dbReference type="InterPro" id="IPR011037">
    <property type="entry name" value="Pyrv_Knase-like_insert_dom_sf"/>
</dbReference>
<dbReference type="Pfam" id="PF03473">
    <property type="entry name" value="MOSC"/>
    <property type="match status" value="1"/>
</dbReference>
<evidence type="ECO:0000313" key="3">
    <source>
        <dbReference type="Proteomes" id="UP001172684"/>
    </source>
</evidence>
<dbReference type="Pfam" id="PF03476">
    <property type="entry name" value="MOSC_N"/>
    <property type="match status" value="1"/>
</dbReference>
<name>A0ABQ9NMB3_9PEZI</name>
<dbReference type="InterPro" id="IPR005302">
    <property type="entry name" value="MoCF_Sase_C"/>
</dbReference>
<keyword evidence="3" id="KW-1185">Reference proteome</keyword>
<protein>
    <recommendedName>
        <fullName evidence="1">MOSC domain-containing protein</fullName>
    </recommendedName>
</protein>
<proteinExistence type="predicted"/>
<dbReference type="SUPFAM" id="SSF141673">
    <property type="entry name" value="MOSC N-terminal domain-like"/>
    <property type="match status" value="1"/>
</dbReference>
<evidence type="ECO:0000313" key="2">
    <source>
        <dbReference type="EMBL" id="KAJ9659015.1"/>
    </source>
</evidence>
<comment type="caution">
    <text evidence="2">The sequence shown here is derived from an EMBL/GenBank/DDBJ whole genome shotgun (WGS) entry which is preliminary data.</text>
</comment>
<feature type="domain" description="MOSC" evidence="1">
    <location>
        <begin position="161"/>
        <end position="320"/>
    </location>
</feature>
<dbReference type="PROSITE" id="PS51340">
    <property type="entry name" value="MOSC"/>
    <property type="match status" value="1"/>
</dbReference>
<dbReference type="PANTHER" id="PTHR14237:SF34">
    <property type="entry name" value="MOSC DOMAIN PROTEIN (AFU_ORTHOLOGUE AFUA_2G07820)"/>
    <property type="match status" value="1"/>
</dbReference>
<reference evidence="2" key="1">
    <citation type="submission" date="2022-10" db="EMBL/GenBank/DDBJ databases">
        <title>Culturing micro-colonial fungi from biological soil crusts in the Mojave desert and describing Neophaeococcomyces mojavensis, and introducing the new genera and species Taxawa tesnikishii.</title>
        <authorList>
            <person name="Kurbessoian T."/>
            <person name="Stajich J.E."/>
        </authorList>
    </citation>
    <scope>NUCLEOTIDE SEQUENCE</scope>
    <source>
        <strain evidence="2">TK_1</strain>
    </source>
</reference>